<keyword evidence="3" id="KW-1185">Reference proteome</keyword>
<gene>
    <name evidence="2" type="ORF">GCM10008106_08220</name>
</gene>
<organism evidence="2 3">
    <name type="scientific">Mongoliitalea lutea</name>
    <dbReference type="NCBI Taxonomy" id="849756"/>
    <lineage>
        <taxon>Bacteria</taxon>
        <taxon>Pseudomonadati</taxon>
        <taxon>Bacteroidota</taxon>
        <taxon>Cytophagia</taxon>
        <taxon>Cytophagales</taxon>
        <taxon>Cyclobacteriaceae</taxon>
        <taxon>Mongoliitalea</taxon>
    </lineage>
</organism>
<dbReference type="AlphaFoldDB" id="A0A8J3G4D7"/>
<evidence type="ECO:0000259" key="1">
    <source>
        <dbReference type="Pfam" id="PF00403"/>
    </source>
</evidence>
<dbReference type="InterPro" id="IPR006121">
    <property type="entry name" value="HMA_dom"/>
</dbReference>
<feature type="domain" description="HMA" evidence="1">
    <location>
        <begin position="23"/>
        <end position="76"/>
    </location>
</feature>
<name>A0A8J3G4D7_9BACT</name>
<dbReference type="EMBL" id="BMYF01000004">
    <property type="protein sequence ID" value="GHB29737.1"/>
    <property type="molecule type" value="Genomic_DNA"/>
</dbReference>
<reference evidence="2" key="2">
    <citation type="submission" date="2020-09" db="EMBL/GenBank/DDBJ databases">
        <authorList>
            <person name="Sun Q."/>
            <person name="Kim S."/>
        </authorList>
    </citation>
    <scope>NUCLEOTIDE SEQUENCE</scope>
    <source>
        <strain evidence="2">KCTC 23224</strain>
    </source>
</reference>
<dbReference type="SUPFAM" id="SSF55008">
    <property type="entry name" value="HMA, heavy metal-associated domain"/>
    <property type="match status" value="1"/>
</dbReference>
<dbReference type="Pfam" id="PF00403">
    <property type="entry name" value="HMA"/>
    <property type="match status" value="1"/>
</dbReference>
<accession>A0A8J3G4D7</accession>
<protein>
    <recommendedName>
        <fullName evidence="1">HMA domain-containing protein</fullName>
    </recommendedName>
</protein>
<dbReference type="Proteomes" id="UP000642809">
    <property type="component" value="Unassembled WGS sequence"/>
</dbReference>
<sequence length="82" mass="9056">MDPETFVKLVDLKIKTMIQLKTNVKCGACVAAITPEMDKLSNIEWSVDLKNPDRILTVTGETSKTEVMEALKKAGYQGEPIS</sequence>
<dbReference type="InterPro" id="IPR036163">
    <property type="entry name" value="HMA_dom_sf"/>
</dbReference>
<evidence type="ECO:0000313" key="2">
    <source>
        <dbReference type="EMBL" id="GHB29737.1"/>
    </source>
</evidence>
<comment type="caution">
    <text evidence="2">The sequence shown here is derived from an EMBL/GenBank/DDBJ whole genome shotgun (WGS) entry which is preliminary data.</text>
</comment>
<proteinExistence type="predicted"/>
<dbReference type="GO" id="GO:0046872">
    <property type="term" value="F:metal ion binding"/>
    <property type="evidence" value="ECO:0007669"/>
    <property type="project" value="InterPro"/>
</dbReference>
<dbReference type="Gene3D" id="3.30.70.100">
    <property type="match status" value="1"/>
</dbReference>
<evidence type="ECO:0000313" key="3">
    <source>
        <dbReference type="Proteomes" id="UP000642809"/>
    </source>
</evidence>
<reference evidence="2" key="1">
    <citation type="journal article" date="2014" name="Int. J. Syst. Evol. Microbiol.">
        <title>Complete genome sequence of Corynebacterium casei LMG S-19264T (=DSM 44701T), isolated from a smear-ripened cheese.</title>
        <authorList>
            <consortium name="US DOE Joint Genome Institute (JGI-PGF)"/>
            <person name="Walter F."/>
            <person name="Albersmeier A."/>
            <person name="Kalinowski J."/>
            <person name="Ruckert C."/>
        </authorList>
    </citation>
    <scope>NUCLEOTIDE SEQUENCE</scope>
    <source>
        <strain evidence="2">KCTC 23224</strain>
    </source>
</reference>